<evidence type="ECO:0000259" key="3">
    <source>
        <dbReference type="PROSITE" id="PS51480"/>
    </source>
</evidence>
<protein>
    <submittedName>
        <fullName evidence="4">Dihydroxyacetone kinase, L subunit</fullName>
    </submittedName>
</protein>
<keyword evidence="2 4" id="KW-0418">Kinase</keyword>
<keyword evidence="1" id="KW-0808">Transferase</keyword>
<proteinExistence type="predicted"/>
<gene>
    <name evidence="4" type="ORF">A5866_001597</name>
</gene>
<dbReference type="InterPro" id="IPR004007">
    <property type="entry name" value="DhaL_dom"/>
</dbReference>
<dbReference type="SMART" id="SM01120">
    <property type="entry name" value="Dak2"/>
    <property type="match status" value="1"/>
</dbReference>
<evidence type="ECO:0000313" key="4">
    <source>
        <dbReference type="EMBL" id="WYJ86513.1"/>
    </source>
</evidence>
<dbReference type="RefSeq" id="WP_086278537.1">
    <property type="nucleotide sequence ID" value="NZ_CP147248.1"/>
</dbReference>
<reference evidence="4 5" key="2">
    <citation type="submission" date="2024-03" db="EMBL/GenBank/DDBJ databases">
        <title>The Genome Sequence of Enterococcus sp. DIV0727d.</title>
        <authorList>
            <consortium name="The Broad Institute Genomics Platform"/>
            <consortium name="The Broad Institute Microbial Omics Core"/>
            <consortium name="The Broad Institute Genomic Center for Infectious Diseases"/>
            <person name="Earl A."/>
            <person name="Manson A."/>
            <person name="Gilmore M."/>
            <person name="Schwartman J."/>
            <person name="Shea T."/>
            <person name="Abouelleil A."/>
            <person name="Cao P."/>
            <person name="Chapman S."/>
            <person name="Cusick C."/>
            <person name="Young S."/>
            <person name="Neafsey D."/>
            <person name="Nusbaum C."/>
            <person name="Birren B."/>
        </authorList>
    </citation>
    <scope>NUCLEOTIDE SEQUENCE [LARGE SCALE GENOMIC DNA]</scope>
    <source>
        <strain evidence="4 5">12C11_DIV0727</strain>
    </source>
</reference>
<reference evidence="5" key="1">
    <citation type="submission" date="2017-05" db="EMBL/GenBank/DDBJ databases">
        <title>The Genome Sequence of EEnterococcus faecalis 9F2_4866.</title>
        <authorList>
            <consortium name="The Broad Institute Genomics Platform"/>
            <consortium name="The Broad Institute Genomic Center for Infectious Diseases"/>
            <person name="Earl A."/>
            <person name="Manson A."/>
            <person name="Schwartman J."/>
            <person name="Gilmore M."/>
            <person name="Abouelleil A."/>
            <person name="Cao P."/>
            <person name="Chapman S."/>
            <person name="Cusick C."/>
            <person name="Shea T."/>
            <person name="Young S."/>
            <person name="Neafsey D."/>
            <person name="Nusbaum C."/>
            <person name="Birren B."/>
        </authorList>
    </citation>
    <scope>NUCLEOTIDE SEQUENCE [LARGE SCALE GENOMIC DNA]</scope>
    <source>
        <strain evidence="5">12C11_DIV0727</strain>
    </source>
</reference>
<dbReference type="InterPro" id="IPR050861">
    <property type="entry name" value="Dihydroxyacetone_Kinase"/>
</dbReference>
<dbReference type="InterPro" id="IPR036117">
    <property type="entry name" value="DhaL_dom_sf"/>
</dbReference>
<sequence>MTTAVIANKDFFRNSLMKMAELSEEQRDYWTSLDSNIGDGDHGINLSIGFRGISKEIDELDKTTKDINSLLKKSGMILLSKVGGASGPLYGSFFIKMGKDVEGKTEVTFSEFVDMLQSGIDAIQARGKAVLQDKTMLDALLPGIDYLQAHKTDDDYLTVMEKAIQIMQKGAESTIPLIAKKGRAMRLGERAIGHKDPGAESSWMLLNVFYEEMKNTK</sequence>
<dbReference type="Gene3D" id="1.25.40.340">
    <property type="match status" value="1"/>
</dbReference>
<dbReference type="InterPro" id="IPR012737">
    <property type="entry name" value="DhaK_L_YcgS"/>
</dbReference>
<dbReference type="GO" id="GO:0016301">
    <property type="term" value="F:kinase activity"/>
    <property type="evidence" value="ECO:0007669"/>
    <property type="project" value="UniProtKB-KW"/>
</dbReference>
<evidence type="ECO:0000256" key="1">
    <source>
        <dbReference type="ARBA" id="ARBA00022679"/>
    </source>
</evidence>
<organism evidence="4 5">
    <name type="scientific">Candidatus Enterococcus lemimoniae</name>
    <dbReference type="NCBI Taxonomy" id="1834167"/>
    <lineage>
        <taxon>Bacteria</taxon>
        <taxon>Bacillati</taxon>
        <taxon>Bacillota</taxon>
        <taxon>Bacilli</taxon>
        <taxon>Lactobacillales</taxon>
        <taxon>Enterococcaceae</taxon>
        <taxon>Enterococcus</taxon>
    </lineage>
</organism>
<dbReference type="PROSITE" id="PS51480">
    <property type="entry name" value="DHAL"/>
    <property type="match status" value="1"/>
</dbReference>
<feature type="domain" description="DhaL" evidence="3">
    <location>
        <begin position="10"/>
        <end position="211"/>
    </location>
</feature>
<keyword evidence="5" id="KW-1185">Reference proteome</keyword>
<dbReference type="Proteomes" id="UP000195080">
    <property type="component" value="Chromosome"/>
</dbReference>
<dbReference type="SUPFAM" id="SSF101473">
    <property type="entry name" value="DhaL-like"/>
    <property type="match status" value="1"/>
</dbReference>
<dbReference type="EMBL" id="CP147248">
    <property type="protein sequence ID" value="WYJ86513.1"/>
    <property type="molecule type" value="Genomic_DNA"/>
</dbReference>
<name>A0ABZ2T555_9ENTE</name>
<evidence type="ECO:0000313" key="5">
    <source>
        <dbReference type="Proteomes" id="UP000195080"/>
    </source>
</evidence>
<evidence type="ECO:0000256" key="2">
    <source>
        <dbReference type="ARBA" id="ARBA00022777"/>
    </source>
</evidence>
<dbReference type="PANTHER" id="PTHR28629">
    <property type="entry name" value="TRIOKINASE/FMN CYCLASE"/>
    <property type="match status" value="1"/>
</dbReference>
<dbReference type="NCBIfam" id="TIGR02365">
    <property type="entry name" value="dha_L_ycgS"/>
    <property type="match status" value="1"/>
</dbReference>
<dbReference type="PANTHER" id="PTHR28629:SF4">
    <property type="entry name" value="TRIOKINASE_FMN CYCLASE"/>
    <property type="match status" value="1"/>
</dbReference>
<dbReference type="Pfam" id="PF02734">
    <property type="entry name" value="Dak2"/>
    <property type="match status" value="1"/>
</dbReference>
<accession>A0ABZ2T555</accession>